<dbReference type="STRING" id="467210.HMPREF1866_02284"/>
<sequence length="203" mass="24214">MTIKDLAKWFLIKNPTLRDGYIDENTKLNKLLYFSHLMYYAITNQNLTNCVFEKWDNGPVSREIYRAYRYEGLGCHYDDAADIINQHILKILQIVNFVYANKTARELSEETHTHSIWQEVGRNEKIIFENIAPKERNFMKCLYETYKDMDFERISMEKIGDNIYYYDKDNLDMSDEVVEQLEKVDLQKEPIFVESIEGELVFS</sequence>
<reference evidence="3" key="1">
    <citation type="submission" date="2016-01" db="EMBL/GenBank/DDBJ databases">
        <authorList>
            <person name="Mitreva M."/>
            <person name="Pepin K.H."/>
            <person name="Mihindukulasuriya K.A."/>
            <person name="Fulton R."/>
            <person name="Fronick C."/>
            <person name="O'Laughlin M."/>
            <person name="Miner T."/>
            <person name="Herter B."/>
            <person name="Rosa B.A."/>
            <person name="Cordes M."/>
            <person name="Tomlinson C."/>
            <person name="Wollam A."/>
            <person name="Palsikar V.B."/>
            <person name="Mardis E.R."/>
            <person name="Wilson R.K."/>
        </authorList>
    </citation>
    <scope>NUCLEOTIDE SEQUENCE [LARGE SCALE GENOMIC DNA]</scope>
    <source>
        <strain evidence="3">DNF00896</strain>
    </source>
</reference>
<dbReference type="PATRIC" id="fig|467210.3.peg.2262"/>
<evidence type="ECO:0000313" key="3">
    <source>
        <dbReference type="Proteomes" id="UP000070394"/>
    </source>
</evidence>
<name>A0A133ZHN1_9FIRM</name>
<dbReference type="Pfam" id="PF13274">
    <property type="entry name" value="SocA_Panacea"/>
    <property type="match status" value="1"/>
</dbReference>
<dbReference type="InterPro" id="IPR025272">
    <property type="entry name" value="SocA_Panacea"/>
</dbReference>
<evidence type="ECO:0000313" key="2">
    <source>
        <dbReference type="EMBL" id="KXB54920.1"/>
    </source>
</evidence>
<dbReference type="OrthoDB" id="9799173at2"/>
<protein>
    <recommendedName>
        <fullName evidence="1">Antitoxin SocA-like Panacea domain-containing protein</fullName>
    </recommendedName>
</protein>
<feature type="domain" description="Antitoxin SocA-like Panacea" evidence="1">
    <location>
        <begin position="28"/>
        <end position="118"/>
    </location>
</feature>
<dbReference type="EMBL" id="LSDA01000124">
    <property type="protein sequence ID" value="KXB54920.1"/>
    <property type="molecule type" value="Genomic_DNA"/>
</dbReference>
<dbReference type="AlphaFoldDB" id="A0A133ZHN1"/>
<dbReference type="Proteomes" id="UP000070394">
    <property type="component" value="Unassembled WGS sequence"/>
</dbReference>
<gene>
    <name evidence="2" type="ORF">HMPREF1866_02284</name>
</gene>
<keyword evidence="3" id="KW-1185">Reference proteome</keyword>
<proteinExistence type="predicted"/>
<organism evidence="2 3">
    <name type="scientific">Lachnoanaerobaculum saburreum</name>
    <dbReference type="NCBI Taxonomy" id="467210"/>
    <lineage>
        <taxon>Bacteria</taxon>
        <taxon>Bacillati</taxon>
        <taxon>Bacillota</taxon>
        <taxon>Clostridia</taxon>
        <taxon>Lachnospirales</taxon>
        <taxon>Lachnospiraceae</taxon>
        <taxon>Lachnoanaerobaculum</taxon>
    </lineage>
</organism>
<dbReference type="RefSeq" id="WP_060931873.1">
    <property type="nucleotide sequence ID" value="NZ_KQ959840.1"/>
</dbReference>
<accession>A0A133ZHN1</accession>
<evidence type="ECO:0000259" key="1">
    <source>
        <dbReference type="Pfam" id="PF13274"/>
    </source>
</evidence>
<comment type="caution">
    <text evidence="2">The sequence shown here is derived from an EMBL/GenBank/DDBJ whole genome shotgun (WGS) entry which is preliminary data.</text>
</comment>